<sequence>MGPGGPGQPPYGGQYSGGQVPPSRGGRKWLIPAAAGVAVVVMGGTLWAAVSLVDFGGPQPESVLPGNSVAFAKVDLDIDGSQVMDLIRFSQKLPAEITEETGEVEEDTTGVFAEAFAEEFDVDRAEVDEWIGQKAGVAAWPAADEAAVVDDGMALAMALSVKDAGAAESTLDRLREDGDLEYTMVDDFVVLSEDEAAISEYNEQMSAHGDLEGNDTYSGDLDGVPSGSIALAWMDLGAFGNLTGVDQELAAEFGTGLDATVEGRMTASVRVDGDYLEARMDVFGFEVDDEGLTWLADAPGASVEAMGGLPSGTSAAFAGSGMDQALSTAWESDGLPFLDDGSRSEMEAFFNSVGAPLPDGFTSLLGGSTAIGLSGFEDVSLGSEPSFAYRAVGGDQAAIEGFLEESFGGPYSSMVMPEVSQDGDTVVVTHGGTGSGQLGEDDVFQQTMQEMDDAVLAGYFDLRELLVSGEVRAPGEWGAVGVGVSVVEEGQRAVVELRWAPSAG</sequence>
<dbReference type="AlphaFoldDB" id="A0A975L8I3"/>
<feature type="compositionally biased region" description="Low complexity" evidence="1">
    <location>
        <begin position="11"/>
        <end position="23"/>
    </location>
</feature>
<keyword evidence="3" id="KW-1185">Reference proteome</keyword>
<evidence type="ECO:0008006" key="4">
    <source>
        <dbReference type="Google" id="ProtNLM"/>
    </source>
</evidence>
<organism evidence="2 3">
    <name type="scientific">Nocardiopsis eucommiae</name>
    <dbReference type="NCBI Taxonomy" id="2831970"/>
    <lineage>
        <taxon>Bacteria</taxon>
        <taxon>Bacillati</taxon>
        <taxon>Actinomycetota</taxon>
        <taxon>Actinomycetes</taxon>
        <taxon>Streptosporangiales</taxon>
        <taxon>Nocardiopsidaceae</taxon>
        <taxon>Nocardiopsis</taxon>
    </lineage>
</organism>
<evidence type="ECO:0000313" key="2">
    <source>
        <dbReference type="EMBL" id="QVJ01075.1"/>
    </source>
</evidence>
<protein>
    <recommendedName>
        <fullName evidence="4">DUF3352 domain-containing protein</fullName>
    </recommendedName>
</protein>
<dbReference type="Proteomes" id="UP000682416">
    <property type="component" value="Chromosome"/>
</dbReference>
<evidence type="ECO:0000313" key="3">
    <source>
        <dbReference type="Proteomes" id="UP000682416"/>
    </source>
</evidence>
<dbReference type="EMBL" id="CP074402">
    <property type="protein sequence ID" value="QVJ01075.1"/>
    <property type="molecule type" value="Genomic_DNA"/>
</dbReference>
<gene>
    <name evidence="2" type="ORF">KGD82_22895</name>
</gene>
<evidence type="ECO:0000256" key="1">
    <source>
        <dbReference type="SAM" id="MobiDB-lite"/>
    </source>
</evidence>
<accession>A0A975L8I3</accession>
<feature type="region of interest" description="Disordered" evidence="1">
    <location>
        <begin position="1"/>
        <end position="23"/>
    </location>
</feature>
<dbReference type="KEGG" id="nec:KGD82_22895"/>
<proteinExistence type="predicted"/>
<name>A0A975L8I3_9ACTN</name>
<reference evidence="2" key="1">
    <citation type="submission" date="2021-05" db="EMBL/GenBank/DDBJ databases">
        <authorList>
            <person name="Kaiqin L."/>
            <person name="Jian G."/>
        </authorList>
    </citation>
    <scope>NUCLEOTIDE SEQUENCE</scope>
    <source>
        <strain evidence="2">HDS5</strain>
    </source>
</reference>